<organism evidence="2 3">
    <name type="scientific">Motilibacter deserti</name>
    <dbReference type="NCBI Taxonomy" id="2714956"/>
    <lineage>
        <taxon>Bacteria</taxon>
        <taxon>Bacillati</taxon>
        <taxon>Actinomycetota</taxon>
        <taxon>Actinomycetes</taxon>
        <taxon>Motilibacterales</taxon>
        <taxon>Motilibacteraceae</taxon>
        <taxon>Motilibacter</taxon>
    </lineage>
</organism>
<comment type="caution">
    <text evidence="2">The sequence shown here is derived from an EMBL/GenBank/DDBJ whole genome shotgun (WGS) entry which is preliminary data.</text>
</comment>
<sequence>MRALGPVAVVGAGISGAACAGALADGGLRVRMYDRGEGLGGRLASYAVDGRMVDAGASYFTVSDPRFAAVAQDWERRGVARPWTDTFHVAGPEGITGTSSGPVRWACAGGLRSIAVDLLGERRVTHPYDVESVAPGPSVDGEVAEAAVLAMPDPQAADLLAPTLREELAVLEDRTWEPVLALAAGWDRRSWLPELDGVFVNDSPVLGWVADDGRRRGDGAPVLVAHSTSAFAEANIDDPAAAVAELVATVRAVLGVGEEPRWVRVHRWSLARPVEGREAPFFLGEAMVGLCGDGWHGKPRVEAAYLSGLELGQALVERLT</sequence>
<accession>A0ABX0H287</accession>
<dbReference type="EMBL" id="JAANNP010000068">
    <property type="protein sequence ID" value="NHC15905.1"/>
    <property type="molecule type" value="Genomic_DNA"/>
</dbReference>
<dbReference type="PANTHER" id="PTHR16128:SF5">
    <property type="entry name" value="FAD_NAD(P)-BINDING OXIDOREDUCTASE FAMILY PROTEIN"/>
    <property type="match status" value="1"/>
</dbReference>
<dbReference type="Pfam" id="PF01593">
    <property type="entry name" value="Amino_oxidase"/>
    <property type="match status" value="1"/>
</dbReference>
<dbReference type="Gene3D" id="3.50.50.60">
    <property type="entry name" value="FAD/NAD(P)-binding domain"/>
    <property type="match status" value="1"/>
</dbReference>
<dbReference type="Gene3D" id="3.90.660.10">
    <property type="match status" value="1"/>
</dbReference>
<dbReference type="PROSITE" id="PS51257">
    <property type="entry name" value="PROKAR_LIPOPROTEIN"/>
    <property type="match status" value="1"/>
</dbReference>
<evidence type="ECO:0000313" key="2">
    <source>
        <dbReference type="EMBL" id="NHC15905.1"/>
    </source>
</evidence>
<feature type="domain" description="Amine oxidase" evidence="1">
    <location>
        <begin position="140"/>
        <end position="270"/>
    </location>
</feature>
<evidence type="ECO:0000259" key="1">
    <source>
        <dbReference type="Pfam" id="PF01593"/>
    </source>
</evidence>
<dbReference type="Proteomes" id="UP000800981">
    <property type="component" value="Unassembled WGS sequence"/>
</dbReference>
<evidence type="ECO:0000313" key="3">
    <source>
        <dbReference type="Proteomes" id="UP000800981"/>
    </source>
</evidence>
<dbReference type="Pfam" id="PF13450">
    <property type="entry name" value="NAD_binding_8"/>
    <property type="match status" value="1"/>
</dbReference>
<dbReference type="SUPFAM" id="SSF51905">
    <property type="entry name" value="FAD/NAD(P)-binding domain"/>
    <property type="match status" value="1"/>
</dbReference>
<dbReference type="InterPro" id="IPR036188">
    <property type="entry name" value="FAD/NAD-bd_sf"/>
</dbReference>
<keyword evidence="3" id="KW-1185">Reference proteome</keyword>
<name>A0ABX0H287_9ACTN</name>
<protein>
    <submittedName>
        <fullName evidence="2">NAD(P)-binding protein</fullName>
    </submittedName>
</protein>
<dbReference type="PANTHER" id="PTHR16128">
    <property type="entry name" value="FAD/NAD(P)-BINDING OXIDOREDUCTASE FAMILY PROTEIN"/>
    <property type="match status" value="1"/>
</dbReference>
<proteinExistence type="predicted"/>
<reference evidence="2 3" key="1">
    <citation type="submission" date="2020-03" db="EMBL/GenBank/DDBJ databases">
        <title>Two novel Motilibacter sp.</title>
        <authorList>
            <person name="Liu S."/>
        </authorList>
    </citation>
    <scope>NUCLEOTIDE SEQUENCE [LARGE SCALE GENOMIC DNA]</scope>
    <source>
        <strain evidence="2 3">E257</strain>
    </source>
</reference>
<gene>
    <name evidence="2" type="ORF">G9H71_19155</name>
</gene>
<dbReference type="InterPro" id="IPR002937">
    <property type="entry name" value="Amino_oxidase"/>
</dbReference>